<proteinExistence type="predicted"/>
<evidence type="ECO:0000313" key="3">
    <source>
        <dbReference type="Proteomes" id="UP001189429"/>
    </source>
</evidence>
<dbReference type="EMBL" id="CAUYUJ010000225">
    <property type="protein sequence ID" value="CAK0789371.1"/>
    <property type="molecule type" value="Genomic_DNA"/>
</dbReference>
<accession>A0ABN9P9E4</accession>
<dbReference type="InterPro" id="IPR025638">
    <property type="entry name" value="DUF4336"/>
</dbReference>
<organism evidence="2 3">
    <name type="scientific">Prorocentrum cordatum</name>
    <dbReference type="NCBI Taxonomy" id="2364126"/>
    <lineage>
        <taxon>Eukaryota</taxon>
        <taxon>Sar</taxon>
        <taxon>Alveolata</taxon>
        <taxon>Dinophyceae</taxon>
        <taxon>Prorocentrales</taxon>
        <taxon>Prorocentraceae</taxon>
        <taxon>Prorocentrum</taxon>
    </lineage>
</organism>
<evidence type="ECO:0000256" key="1">
    <source>
        <dbReference type="SAM" id="SignalP"/>
    </source>
</evidence>
<dbReference type="PANTHER" id="PTHR33835:SF2">
    <property type="entry name" value="LYSINE-TRNA LIGASE"/>
    <property type="match status" value="1"/>
</dbReference>
<gene>
    <name evidence="2" type="ORF">PCOR1329_LOCUS968</name>
</gene>
<dbReference type="PANTHER" id="PTHR33835">
    <property type="entry name" value="YALI0C07656P"/>
    <property type="match status" value="1"/>
</dbReference>
<protein>
    <recommendedName>
        <fullName evidence="4">DUF4336 domain-containing protein</fullName>
    </recommendedName>
</protein>
<keyword evidence="3" id="KW-1185">Reference proteome</keyword>
<feature type="chain" id="PRO_5047042253" description="DUF4336 domain-containing protein" evidence="1">
    <location>
        <begin position="23"/>
        <end position="435"/>
    </location>
</feature>
<sequence>MGRPRWPGWGSRCPWFRRPTVGWVTAAAAVCLLSPRTGEGPSSRVAPAREAFASPFGAAAPGGAADLRPPPTPSEAWWPLWPALPVAPYERRRTLLVEYIPGEVWGLEQKIGLLYVHVPIRMTVLRLEAGGLLLYSAVAPTDECMSLLRGLEERYGPVKYIVLPTVAVEHKTFAGPLAQRLPDAEVWIAPGQYAVPLNLPLAFLGFPLGRVRELPGRGPSREGLPWGRELEHRVLGPVGKDVDTGAFCEAVFYVPRLRLLLVNDLLVSVPRDPPAILREDPRPLSPEGDATAFADAAKSRAPELGWGGLLPWTYRADWRQAFEAVSGGVLVPPILQELVLNRGQEDSRTLRTFVEEVSRWPFTTMLSAHFEGPVPCGPGDWTSAFRRFLDAPVLPFGTLGPRPRDVDAAFLRELGNSLEAQGVILPAAEKPVTLV</sequence>
<feature type="signal peptide" evidence="1">
    <location>
        <begin position="1"/>
        <end position="22"/>
    </location>
</feature>
<evidence type="ECO:0000313" key="2">
    <source>
        <dbReference type="EMBL" id="CAK0789371.1"/>
    </source>
</evidence>
<dbReference type="Proteomes" id="UP001189429">
    <property type="component" value="Unassembled WGS sequence"/>
</dbReference>
<keyword evidence="1" id="KW-0732">Signal</keyword>
<evidence type="ECO:0008006" key="4">
    <source>
        <dbReference type="Google" id="ProtNLM"/>
    </source>
</evidence>
<reference evidence="2" key="1">
    <citation type="submission" date="2023-10" db="EMBL/GenBank/DDBJ databases">
        <authorList>
            <person name="Chen Y."/>
            <person name="Shah S."/>
            <person name="Dougan E. K."/>
            <person name="Thang M."/>
            <person name="Chan C."/>
        </authorList>
    </citation>
    <scope>NUCLEOTIDE SEQUENCE [LARGE SCALE GENOMIC DNA]</scope>
</reference>
<name>A0ABN9P9E4_9DINO</name>
<dbReference type="Pfam" id="PF14234">
    <property type="entry name" value="DUF4336"/>
    <property type="match status" value="1"/>
</dbReference>
<comment type="caution">
    <text evidence="2">The sequence shown here is derived from an EMBL/GenBank/DDBJ whole genome shotgun (WGS) entry which is preliminary data.</text>
</comment>